<dbReference type="Proteomes" id="UP000324222">
    <property type="component" value="Unassembled WGS sequence"/>
</dbReference>
<sequence>MTDSPHCPWCPTQPNTPEHLLLHCPRHRHSHCMGRMQLLVGSTLAASQRLCFTPGLVLSCWSLNSFHVSTTDPEKLFHEDSIG</sequence>
<protein>
    <submittedName>
        <fullName evidence="1">Uncharacterized protein</fullName>
    </submittedName>
</protein>
<gene>
    <name evidence="1" type="ORF">E2C01_048129</name>
</gene>
<reference evidence="1 2" key="1">
    <citation type="submission" date="2019-05" db="EMBL/GenBank/DDBJ databases">
        <title>Another draft genome of Portunus trituberculatus and its Hox gene families provides insights of decapod evolution.</title>
        <authorList>
            <person name="Jeong J.-H."/>
            <person name="Song I."/>
            <person name="Kim S."/>
            <person name="Choi T."/>
            <person name="Kim D."/>
            <person name="Ryu S."/>
            <person name="Kim W."/>
        </authorList>
    </citation>
    <scope>NUCLEOTIDE SEQUENCE [LARGE SCALE GENOMIC DNA]</scope>
    <source>
        <tissue evidence="1">Muscle</tissue>
    </source>
</reference>
<evidence type="ECO:0000313" key="1">
    <source>
        <dbReference type="EMBL" id="MPC54221.1"/>
    </source>
</evidence>
<dbReference type="AlphaFoldDB" id="A0A5B7G2V9"/>
<accession>A0A5B7G2V9</accession>
<name>A0A5B7G2V9_PORTR</name>
<evidence type="ECO:0000313" key="2">
    <source>
        <dbReference type="Proteomes" id="UP000324222"/>
    </source>
</evidence>
<organism evidence="1 2">
    <name type="scientific">Portunus trituberculatus</name>
    <name type="common">Swimming crab</name>
    <name type="synonym">Neptunus trituberculatus</name>
    <dbReference type="NCBI Taxonomy" id="210409"/>
    <lineage>
        <taxon>Eukaryota</taxon>
        <taxon>Metazoa</taxon>
        <taxon>Ecdysozoa</taxon>
        <taxon>Arthropoda</taxon>
        <taxon>Crustacea</taxon>
        <taxon>Multicrustacea</taxon>
        <taxon>Malacostraca</taxon>
        <taxon>Eumalacostraca</taxon>
        <taxon>Eucarida</taxon>
        <taxon>Decapoda</taxon>
        <taxon>Pleocyemata</taxon>
        <taxon>Brachyura</taxon>
        <taxon>Eubrachyura</taxon>
        <taxon>Portunoidea</taxon>
        <taxon>Portunidae</taxon>
        <taxon>Portuninae</taxon>
        <taxon>Portunus</taxon>
    </lineage>
</organism>
<dbReference type="EMBL" id="VSRR010012199">
    <property type="protein sequence ID" value="MPC54221.1"/>
    <property type="molecule type" value="Genomic_DNA"/>
</dbReference>
<proteinExistence type="predicted"/>
<comment type="caution">
    <text evidence="1">The sequence shown here is derived from an EMBL/GenBank/DDBJ whole genome shotgun (WGS) entry which is preliminary data.</text>
</comment>
<keyword evidence="2" id="KW-1185">Reference proteome</keyword>